<dbReference type="InterPro" id="IPR029063">
    <property type="entry name" value="SAM-dependent_MTases_sf"/>
</dbReference>
<dbReference type="GO" id="GO:0032259">
    <property type="term" value="P:methylation"/>
    <property type="evidence" value="ECO:0007669"/>
    <property type="project" value="InterPro"/>
</dbReference>
<dbReference type="eggNOG" id="ENOG502S0GA">
    <property type="taxonomic scope" value="Eukaryota"/>
</dbReference>
<protein>
    <recommendedName>
        <fullName evidence="1">Ribosomal RNA methyltransferase FtsJ domain-containing protein</fullName>
    </recommendedName>
</protein>
<dbReference type="GO" id="GO:0008168">
    <property type="term" value="F:methyltransferase activity"/>
    <property type="evidence" value="ECO:0007669"/>
    <property type="project" value="InterPro"/>
</dbReference>
<dbReference type="EMBL" id="AGNL01010008">
    <property type="protein sequence ID" value="EJK69478.1"/>
    <property type="molecule type" value="Genomic_DNA"/>
</dbReference>
<name>K0SSY2_THAOC</name>
<sequence>MITEAAAADANVVLHVHRNHLDRVCDLLENYREQYKADDVRADVLSTIRAVEGVRSNSLVFLRASDGKAFVQNVCSRYPYIWRGLNKVYNITSDRAVICPSFRKELGGSDDLECVCNKIMQILHKIRRQTCPKAKGGLLFKVEVFPPKLQRRIVAMVAQRLDEEEVPADELDVTPNSQTHNLTVIRLDRTEGQIVKRSKKIPNSFLVGVAATENTVSPIFSPEPSDDICRAYYKLEEVFERVPALRFLSKGGAAVEKTNGGKPLLAVDSGSAPGGWSKYILEQTVCTKVFSIDPGEMDESVASLPSLEHLKMKADAAIAKLQQILSKENDRIALYVSDMCLVDLDAQVDTFLAAHQAGILREDAAFVLTIKCNVGRSKAHFDSLAAVEARRIKEATEGGREIEIMHLFSNRIGERTIVGFLK</sequence>
<proteinExistence type="predicted"/>
<comment type="caution">
    <text evidence="2">The sequence shown here is derived from an EMBL/GenBank/DDBJ whole genome shotgun (WGS) entry which is preliminary data.</text>
</comment>
<dbReference type="AlphaFoldDB" id="K0SSY2"/>
<reference evidence="2 3" key="1">
    <citation type="journal article" date="2012" name="Genome Biol.">
        <title>Genome and low-iron response of an oceanic diatom adapted to chronic iron limitation.</title>
        <authorList>
            <person name="Lommer M."/>
            <person name="Specht M."/>
            <person name="Roy A.S."/>
            <person name="Kraemer L."/>
            <person name="Andreson R."/>
            <person name="Gutowska M.A."/>
            <person name="Wolf J."/>
            <person name="Bergner S.V."/>
            <person name="Schilhabel M.B."/>
            <person name="Klostermeier U.C."/>
            <person name="Beiko R.G."/>
            <person name="Rosenstiel P."/>
            <person name="Hippler M."/>
            <person name="Laroche J."/>
        </authorList>
    </citation>
    <scope>NUCLEOTIDE SEQUENCE [LARGE SCALE GENOMIC DNA]</scope>
    <source>
        <strain evidence="2 3">CCMP1005</strain>
    </source>
</reference>
<organism evidence="2 3">
    <name type="scientific">Thalassiosira oceanica</name>
    <name type="common">Marine diatom</name>
    <dbReference type="NCBI Taxonomy" id="159749"/>
    <lineage>
        <taxon>Eukaryota</taxon>
        <taxon>Sar</taxon>
        <taxon>Stramenopiles</taxon>
        <taxon>Ochrophyta</taxon>
        <taxon>Bacillariophyta</taxon>
        <taxon>Coscinodiscophyceae</taxon>
        <taxon>Thalassiosirophycidae</taxon>
        <taxon>Thalassiosirales</taxon>
        <taxon>Thalassiosiraceae</taxon>
        <taxon>Thalassiosira</taxon>
    </lineage>
</organism>
<keyword evidence="3" id="KW-1185">Reference proteome</keyword>
<dbReference type="Proteomes" id="UP000266841">
    <property type="component" value="Unassembled WGS sequence"/>
</dbReference>
<feature type="domain" description="Ribosomal RNA methyltransferase FtsJ" evidence="1">
    <location>
        <begin position="229"/>
        <end position="353"/>
    </location>
</feature>
<accession>K0SSY2</accession>
<dbReference type="PANTHER" id="PTHR37524:SF2">
    <property type="entry name" value="RIBOSOMAL RNA METHYLTRANSFERASE FTSJ DOMAIN-CONTAINING PROTEIN"/>
    <property type="match status" value="1"/>
</dbReference>
<gene>
    <name evidence="2" type="ORF">THAOC_09262</name>
</gene>
<dbReference type="PANTHER" id="PTHR37524">
    <property type="entry name" value="RIBOSOMAL RNA LARGE SUBUNIT METHYLTRANSFERASE M"/>
    <property type="match status" value="1"/>
</dbReference>
<dbReference type="InterPro" id="IPR002877">
    <property type="entry name" value="RNA_MeTrfase_FtsJ_dom"/>
</dbReference>
<evidence type="ECO:0000313" key="3">
    <source>
        <dbReference type="Proteomes" id="UP000266841"/>
    </source>
</evidence>
<evidence type="ECO:0000313" key="2">
    <source>
        <dbReference type="EMBL" id="EJK69478.1"/>
    </source>
</evidence>
<dbReference type="Pfam" id="PF01728">
    <property type="entry name" value="FtsJ"/>
    <property type="match status" value="1"/>
</dbReference>
<dbReference type="Gene3D" id="3.40.50.150">
    <property type="entry name" value="Vaccinia Virus protein VP39"/>
    <property type="match status" value="1"/>
</dbReference>
<evidence type="ECO:0000259" key="1">
    <source>
        <dbReference type="Pfam" id="PF01728"/>
    </source>
</evidence>
<dbReference type="OrthoDB" id="48961at2759"/>